<dbReference type="InterPro" id="IPR026169">
    <property type="entry name" value="MIEAP"/>
</dbReference>
<feature type="coiled-coil region" evidence="13">
    <location>
        <begin position="57"/>
        <end position="84"/>
    </location>
</feature>
<dbReference type="PANTHER" id="PTHR21771">
    <property type="entry name" value="MITOCHONDRIA-EATING PROTEIN-RELATED"/>
    <property type="match status" value="1"/>
</dbReference>
<sequence length="470" mass="54074">MGNYYSRWIKSNVAVADHCREQITPRVISDPELGRYTVFDGHALENVSCALHKHHKLEQLERKVQHMEETIATLKLEKQSLLDRLSENASMKLKDGNPNITDLGDHNRPDKLAEQFSELYDNQWTDGFEFLTTNLKMKDKDAILSLLNIVQLIYETCLSKAESLEQQMHITLALYLGQEYKSKEDADYRAFREKVMYTIRDFRGHNFYMSMNDVRKDIKERLRENMDEKICKLCKKFITECSRVCWLMCIKNPPMHITSESGIVFNEDIYRSYTAKGPYIAYVVWPVLYLHKHGTILKKGVAQGEMKKPKSAKAEDNNRDHAKEAASLSPNSTSVLKRRNSDPFSVTHLHFKMHEVDTRRFVSISVSPKTPNKADGCPTVTPGFIKADLTLRKGIAPGKRKKTTSVQGKDSNRGPRKEVESSNSTSVDKVLYKNDLKYKDKEVSDVRILKRRNSDPLSVKYSEVHDVDTS</sequence>
<evidence type="ECO:0000256" key="2">
    <source>
        <dbReference type="ARBA" id="ARBA00004305"/>
    </source>
</evidence>
<accession>A0AAE0RRS1</accession>
<evidence type="ECO:0000259" key="15">
    <source>
        <dbReference type="Pfam" id="PF16026"/>
    </source>
</evidence>
<reference evidence="16" key="2">
    <citation type="journal article" date="2021" name="Genome Biol. Evol.">
        <title>Developing a high-quality reference genome for a parasitic bivalve with doubly uniparental inheritance (Bivalvia: Unionida).</title>
        <authorList>
            <person name="Smith C.H."/>
        </authorList>
    </citation>
    <scope>NUCLEOTIDE SEQUENCE</scope>
    <source>
        <strain evidence="16">CHS0354</strain>
        <tissue evidence="16">Mantle</tissue>
    </source>
</reference>
<evidence type="ECO:0000256" key="12">
    <source>
        <dbReference type="ARBA" id="ARBA00032687"/>
    </source>
</evidence>
<protein>
    <recommendedName>
        <fullName evidence="5">Mitochondria-eating protein</fullName>
    </recommendedName>
    <alternativeName>
        <fullName evidence="12">Spermatogenesis-associated protein 18</fullName>
    </alternativeName>
</protein>
<evidence type="ECO:0000256" key="3">
    <source>
        <dbReference type="ARBA" id="ARBA00004496"/>
    </source>
</evidence>
<dbReference type="GO" id="GO:0005741">
    <property type="term" value="C:mitochondrial outer membrane"/>
    <property type="evidence" value="ECO:0007669"/>
    <property type="project" value="UniProtKB-SubCell"/>
</dbReference>
<keyword evidence="7" id="KW-1000">Mitochondrion outer membrane</keyword>
<comment type="caution">
    <text evidence="16">The sequence shown here is derived from an EMBL/GenBank/DDBJ whole genome shotgun (WGS) entry which is preliminary data.</text>
</comment>
<feature type="region of interest" description="Disordered" evidence="14">
    <location>
        <begin position="395"/>
        <end position="426"/>
    </location>
</feature>
<name>A0AAE0RRS1_9BIVA</name>
<evidence type="ECO:0000256" key="9">
    <source>
        <dbReference type="ARBA" id="ARBA00023121"/>
    </source>
</evidence>
<dbReference type="GO" id="GO:0035695">
    <property type="term" value="P:mitophagy by internal vacuole formation"/>
    <property type="evidence" value="ECO:0007669"/>
    <property type="project" value="TreeGrafter"/>
</dbReference>
<evidence type="ECO:0000313" key="17">
    <source>
        <dbReference type="Proteomes" id="UP001195483"/>
    </source>
</evidence>
<comment type="subcellular location">
    <subcellularLocation>
        <location evidence="3">Cytoplasm</location>
    </subcellularLocation>
    <subcellularLocation>
        <location evidence="2">Mitochondrion matrix</location>
    </subcellularLocation>
    <subcellularLocation>
        <location evidence="1">Mitochondrion outer membrane</location>
    </subcellularLocation>
</comment>
<comment type="similarity">
    <text evidence="4">Belongs to the MIEAP family.</text>
</comment>
<organism evidence="16 17">
    <name type="scientific">Potamilus streckersoni</name>
    <dbReference type="NCBI Taxonomy" id="2493646"/>
    <lineage>
        <taxon>Eukaryota</taxon>
        <taxon>Metazoa</taxon>
        <taxon>Spiralia</taxon>
        <taxon>Lophotrochozoa</taxon>
        <taxon>Mollusca</taxon>
        <taxon>Bivalvia</taxon>
        <taxon>Autobranchia</taxon>
        <taxon>Heteroconchia</taxon>
        <taxon>Palaeoheterodonta</taxon>
        <taxon>Unionida</taxon>
        <taxon>Unionoidea</taxon>
        <taxon>Unionidae</taxon>
        <taxon>Ambleminae</taxon>
        <taxon>Lampsilini</taxon>
        <taxon>Potamilus</taxon>
    </lineage>
</organism>
<evidence type="ECO:0000256" key="13">
    <source>
        <dbReference type="SAM" id="Coils"/>
    </source>
</evidence>
<dbReference type="AlphaFoldDB" id="A0AAE0RRS1"/>
<proteinExistence type="inferred from homology"/>
<keyword evidence="11" id="KW-0472">Membrane</keyword>
<evidence type="ECO:0000256" key="11">
    <source>
        <dbReference type="ARBA" id="ARBA00023136"/>
    </source>
</evidence>
<evidence type="ECO:0000313" key="16">
    <source>
        <dbReference type="EMBL" id="KAK3578300.1"/>
    </source>
</evidence>
<reference evidence="16" key="3">
    <citation type="submission" date="2023-05" db="EMBL/GenBank/DDBJ databases">
        <authorList>
            <person name="Smith C.H."/>
        </authorList>
    </citation>
    <scope>NUCLEOTIDE SEQUENCE</scope>
    <source>
        <strain evidence="16">CHS0354</strain>
        <tissue evidence="16">Mantle</tissue>
    </source>
</reference>
<keyword evidence="17" id="KW-1185">Reference proteome</keyword>
<feature type="domain" description="Mitochondria-eating protein C-terminal" evidence="15">
    <location>
        <begin position="108"/>
        <end position="302"/>
    </location>
</feature>
<dbReference type="GO" id="GO:0005759">
    <property type="term" value="C:mitochondrial matrix"/>
    <property type="evidence" value="ECO:0007669"/>
    <property type="project" value="UniProtKB-SubCell"/>
</dbReference>
<dbReference type="Pfam" id="PF16026">
    <property type="entry name" value="MIEAP"/>
    <property type="match status" value="1"/>
</dbReference>
<dbReference type="InterPro" id="IPR031981">
    <property type="entry name" value="MIEAP_C"/>
</dbReference>
<feature type="compositionally biased region" description="Basic and acidic residues" evidence="14">
    <location>
        <begin position="410"/>
        <end position="420"/>
    </location>
</feature>
<keyword evidence="9" id="KW-0446">Lipid-binding</keyword>
<feature type="compositionally biased region" description="Basic and acidic residues" evidence="14">
    <location>
        <begin position="305"/>
        <end position="324"/>
    </location>
</feature>
<reference evidence="16" key="1">
    <citation type="journal article" date="2021" name="Genome Biol. Evol.">
        <title>A High-Quality Reference Genome for a Parasitic Bivalve with Doubly Uniparental Inheritance (Bivalvia: Unionida).</title>
        <authorList>
            <person name="Smith C.H."/>
        </authorList>
    </citation>
    <scope>NUCLEOTIDE SEQUENCE</scope>
    <source>
        <strain evidence="16">CHS0354</strain>
    </source>
</reference>
<gene>
    <name evidence="16" type="ORF">CHS0354_004207</name>
</gene>
<dbReference type="EMBL" id="JAEAOA010000318">
    <property type="protein sequence ID" value="KAK3578300.1"/>
    <property type="molecule type" value="Genomic_DNA"/>
</dbReference>
<evidence type="ECO:0000256" key="7">
    <source>
        <dbReference type="ARBA" id="ARBA00022787"/>
    </source>
</evidence>
<evidence type="ECO:0000256" key="14">
    <source>
        <dbReference type="SAM" id="MobiDB-lite"/>
    </source>
</evidence>
<evidence type="ECO:0000256" key="6">
    <source>
        <dbReference type="ARBA" id="ARBA00022490"/>
    </source>
</evidence>
<evidence type="ECO:0000256" key="1">
    <source>
        <dbReference type="ARBA" id="ARBA00004294"/>
    </source>
</evidence>
<evidence type="ECO:0000256" key="8">
    <source>
        <dbReference type="ARBA" id="ARBA00023054"/>
    </source>
</evidence>
<evidence type="ECO:0000256" key="4">
    <source>
        <dbReference type="ARBA" id="ARBA00008233"/>
    </source>
</evidence>
<dbReference type="PANTHER" id="PTHR21771:SF0">
    <property type="entry name" value="MITOCHONDRIA-EATING PROTEIN"/>
    <property type="match status" value="1"/>
</dbReference>
<dbReference type="Proteomes" id="UP001195483">
    <property type="component" value="Unassembled WGS sequence"/>
</dbReference>
<keyword evidence="6" id="KW-0963">Cytoplasm</keyword>
<keyword evidence="8 13" id="KW-0175">Coiled coil</keyword>
<keyword evidence="10" id="KW-0496">Mitochondrion</keyword>
<evidence type="ECO:0000256" key="5">
    <source>
        <dbReference type="ARBA" id="ARBA00019863"/>
    </source>
</evidence>
<feature type="region of interest" description="Disordered" evidence="14">
    <location>
        <begin position="301"/>
        <end position="339"/>
    </location>
</feature>
<dbReference type="GO" id="GO:0035694">
    <property type="term" value="P:mitochondrial protein catabolic process"/>
    <property type="evidence" value="ECO:0007669"/>
    <property type="project" value="InterPro"/>
</dbReference>
<dbReference type="GO" id="GO:0008289">
    <property type="term" value="F:lipid binding"/>
    <property type="evidence" value="ECO:0007669"/>
    <property type="project" value="UniProtKB-KW"/>
</dbReference>
<evidence type="ECO:0000256" key="10">
    <source>
        <dbReference type="ARBA" id="ARBA00023128"/>
    </source>
</evidence>